<dbReference type="Pfam" id="PF12770">
    <property type="entry name" value="CHAT"/>
    <property type="match status" value="1"/>
</dbReference>
<sequence>MNARAQALHGRGLAAAVRGQPKEAVRLLRSGLRALGEPADAVERSLAAKLLASLAAAEVHLGDHAAGFALLDQAETLAAPTEAGVMCNQRGLLLMMVGRLDEAQRYMDEAVPLLRAADNRTSLARGLLNRAMLHDLAGRVRLALTDLDACERVAQAADLPRIVAKAQLNRGHCETLLGDIPAALRSFDVARSGLAAHAPDLLASLAVDRARALLVAGLAREAATELDAALAVLADRRPTHERAETELVRAQTALAQGELTVTRQWARRAERSFRRRGNQAWAELAVLTRLRAEFLAGRSRASLLDQTCALADRLAELALPYDAEHAELLAAAICVALKRFAEAEDHLAARQTGSPTTETKLARRLVKARLQAARGAVPHTYAEIRAGLTVLRQHRERFGSIDFQTGSATLGVRLAELGLSVALRHSAPSVVFNWLERCRAQAFRLRPVFPTADDETTDAVAQLRRCALEARTAQLTGSRDLALEQRCAELERSIRSRGWTVRGKGTHTPVAFLSDVVDALRGAGSTLVTFVADGPRLRALVADHRAPRLMDLGDLAVVREAVIRLRSDLDALCGRRLRPALAQVVKESTYRQLAVLADSLIRPLHPVLGDRELVIVPTGPLSAVPWGLLPQLRGHPVTVAPSATQWLAGQSGGHGAVRQPLLVAGPDLQHAMAEVAEIGRVLPNATVLSGPDASVRPTLAAANGRDLVHFAAHGHHEEDNVLFSRLDLADGPLMAYDVHQLGTAPHHVVLSSCDIGRTVVRSGDELLGFTAALLYSGTRTVVAGVARLPDDATTSGVMARYHRGLVRGVTPAAALATAVADAPFMPLVCFGSG</sequence>
<dbReference type="SUPFAM" id="SSF48452">
    <property type="entry name" value="TPR-like"/>
    <property type="match status" value="1"/>
</dbReference>
<name>A0A1I6FJM3_9PSEU</name>
<dbReference type="AlphaFoldDB" id="A0A1I6FJM3"/>
<keyword evidence="3" id="KW-1185">Reference proteome</keyword>
<dbReference type="EMBL" id="FOYL01000029">
    <property type="protein sequence ID" value="SFR30141.1"/>
    <property type="molecule type" value="Genomic_DNA"/>
</dbReference>
<gene>
    <name evidence="2" type="ORF">SAMN04488564_12916</name>
</gene>
<protein>
    <submittedName>
        <fullName evidence="2">CHAT domain-containing protein</fullName>
    </submittedName>
</protein>
<dbReference type="RefSeq" id="WP_245822890.1">
    <property type="nucleotide sequence ID" value="NZ_FOYL01000029.1"/>
</dbReference>
<dbReference type="Gene3D" id="1.25.40.10">
    <property type="entry name" value="Tetratricopeptide repeat domain"/>
    <property type="match status" value="1"/>
</dbReference>
<feature type="domain" description="CHAT" evidence="1">
    <location>
        <begin position="594"/>
        <end position="819"/>
    </location>
</feature>
<proteinExistence type="predicted"/>
<dbReference type="InterPro" id="IPR011990">
    <property type="entry name" value="TPR-like_helical_dom_sf"/>
</dbReference>
<evidence type="ECO:0000313" key="2">
    <source>
        <dbReference type="EMBL" id="SFR30141.1"/>
    </source>
</evidence>
<dbReference type="InterPro" id="IPR024983">
    <property type="entry name" value="CHAT_dom"/>
</dbReference>
<organism evidence="2 3">
    <name type="scientific">Lentzea waywayandensis</name>
    <dbReference type="NCBI Taxonomy" id="84724"/>
    <lineage>
        <taxon>Bacteria</taxon>
        <taxon>Bacillati</taxon>
        <taxon>Actinomycetota</taxon>
        <taxon>Actinomycetes</taxon>
        <taxon>Pseudonocardiales</taxon>
        <taxon>Pseudonocardiaceae</taxon>
        <taxon>Lentzea</taxon>
    </lineage>
</organism>
<dbReference type="Proteomes" id="UP000198583">
    <property type="component" value="Unassembled WGS sequence"/>
</dbReference>
<evidence type="ECO:0000313" key="3">
    <source>
        <dbReference type="Proteomes" id="UP000198583"/>
    </source>
</evidence>
<dbReference type="STRING" id="84724.SAMN04488564_12916"/>
<evidence type="ECO:0000259" key="1">
    <source>
        <dbReference type="Pfam" id="PF12770"/>
    </source>
</evidence>
<reference evidence="3" key="1">
    <citation type="submission" date="2016-10" db="EMBL/GenBank/DDBJ databases">
        <authorList>
            <person name="Varghese N."/>
            <person name="Submissions S."/>
        </authorList>
    </citation>
    <scope>NUCLEOTIDE SEQUENCE [LARGE SCALE GENOMIC DNA]</scope>
    <source>
        <strain evidence="3">DSM 44232</strain>
    </source>
</reference>
<accession>A0A1I6FJM3</accession>